<reference evidence="1 2" key="1">
    <citation type="submission" date="2016-04" db="EMBL/GenBank/DDBJ databases">
        <title>Genome analyses suggest a sexual origin of heterokaryosis in a supposedly ancient asexual fungus.</title>
        <authorList>
            <person name="Ropars J."/>
            <person name="Sedzielewska K."/>
            <person name="Noel J."/>
            <person name="Charron P."/>
            <person name="Farinelli L."/>
            <person name="Marton T."/>
            <person name="Kruger M."/>
            <person name="Pelin A."/>
            <person name="Brachmann A."/>
            <person name="Corradi N."/>
        </authorList>
    </citation>
    <scope>NUCLEOTIDE SEQUENCE [LARGE SCALE GENOMIC DNA]</scope>
    <source>
        <strain evidence="1 2">A5</strain>
    </source>
</reference>
<gene>
    <name evidence="1" type="ORF">RhiirA5_413040</name>
</gene>
<comment type="caution">
    <text evidence="1">The sequence shown here is derived from an EMBL/GenBank/DDBJ whole genome shotgun (WGS) entry which is preliminary data.</text>
</comment>
<dbReference type="EMBL" id="LLXJ01000306">
    <property type="protein sequence ID" value="PKC11507.1"/>
    <property type="molecule type" value="Genomic_DNA"/>
</dbReference>
<name>A0A2N0PXG2_9GLOM</name>
<reference evidence="1 2" key="2">
    <citation type="submission" date="2017-09" db="EMBL/GenBank/DDBJ databases">
        <title>Extensive intraspecific genome diversity in a model arbuscular mycorrhizal fungus.</title>
        <authorList>
            <person name="Chen E.C."/>
            <person name="Morin E."/>
            <person name="Beaudet D."/>
            <person name="Noel J."/>
            <person name="Ndikumana S."/>
            <person name="Charron P."/>
            <person name="St-Onge C."/>
            <person name="Giorgi J."/>
            <person name="Grigoriev I.V."/>
            <person name="Roux C."/>
            <person name="Martin F.M."/>
            <person name="Corradi N."/>
        </authorList>
    </citation>
    <scope>NUCLEOTIDE SEQUENCE [LARGE SCALE GENOMIC DNA]</scope>
    <source>
        <strain evidence="1 2">A5</strain>
    </source>
</reference>
<dbReference type="Proteomes" id="UP000232722">
    <property type="component" value="Unassembled WGS sequence"/>
</dbReference>
<sequence>MDFPKYNGNVHPDEWIKDLQNYLEFYKPIEDSNLKLTPLKEDISFTIFKNTNKRKLQSLNYIPESMGGDTSKFISNFLKLCYNAEIIDIEEQKN</sequence>
<dbReference type="AlphaFoldDB" id="A0A2N0PXG2"/>
<protein>
    <submittedName>
        <fullName evidence="1">Uncharacterized protein</fullName>
    </submittedName>
</protein>
<accession>A0A2N0PXG2</accession>
<evidence type="ECO:0000313" key="2">
    <source>
        <dbReference type="Proteomes" id="UP000232722"/>
    </source>
</evidence>
<organism evidence="1 2">
    <name type="scientific">Rhizophagus irregularis</name>
    <dbReference type="NCBI Taxonomy" id="588596"/>
    <lineage>
        <taxon>Eukaryota</taxon>
        <taxon>Fungi</taxon>
        <taxon>Fungi incertae sedis</taxon>
        <taxon>Mucoromycota</taxon>
        <taxon>Glomeromycotina</taxon>
        <taxon>Glomeromycetes</taxon>
        <taxon>Glomerales</taxon>
        <taxon>Glomeraceae</taxon>
        <taxon>Rhizophagus</taxon>
    </lineage>
</organism>
<dbReference type="VEuPathDB" id="FungiDB:RhiirA1_460851"/>
<proteinExistence type="predicted"/>
<evidence type="ECO:0000313" key="1">
    <source>
        <dbReference type="EMBL" id="PKC11507.1"/>
    </source>
</evidence>